<keyword evidence="1" id="KW-0808">Transferase</keyword>
<dbReference type="Gene3D" id="3.30.559.10">
    <property type="entry name" value="Chloramphenicol acetyltransferase-like domain"/>
    <property type="match status" value="1"/>
</dbReference>
<accession>A0A7R7WHL4</accession>
<sequence>MADHTYADQLTPLDLPMPRTYIRILFVFPTANPSPQITQELQRGLEKLSKQVPWVAGHVFHTTSANQKTSLEIRYHSDTTAILEDKGQITASYANLSSQNMPMEAIPPNVWPTVPSLLVTSLPRQGTAFSLPASSGSQIMGPDYASACITTPWM</sequence>
<dbReference type="Proteomes" id="UP000661280">
    <property type="component" value="Chromosome 6"/>
</dbReference>
<dbReference type="GO" id="GO:0016746">
    <property type="term" value="F:acyltransferase activity"/>
    <property type="evidence" value="ECO:0007669"/>
    <property type="project" value="UniProtKB-KW"/>
</dbReference>
<dbReference type="AlphaFoldDB" id="A0A7R7WHL4"/>
<dbReference type="GeneID" id="64964312"/>
<organism evidence="4 5">
    <name type="scientific">Aspergillus kawachii</name>
    <name type="common">White koji mold</name>
    <name type="synonym">Aspergillus awamori var. kawachi</name>
    <dbReference type="NCBI Taxonomy" id="1069201"/>
    <lineage>
        <taxon>Eukaryota</taxon>
        <taxon>Fungi</taxon>
        <taxon>Dikarya</taxon>
        <taxon>Ascomycota</taxon>
        <taxon>Pezizomycotina</taxon>
        <taxon>Eurotiomycetes</taxon>
        <taxon>Eurotiomycetidae</taxon>
        <taxon>Eurotiales</taxon>
        <taxon>Aspergillaceae</taxon>
        <taxon>Aspergillus</taxon>
        <taxon>Aspergillus subgen. Circumdati</taxon>
    </lineage>
</organism>
<dbReference type="KEGG" id="aluc:AKAW2_61255S"/>
<keyword evidence="2" id="KW-0012">Acyltransferase</keyword>
<dbReference type="EMBL" id="AP024430">
    <property type="protein sequence ID" value="BCS02991.1"/>
    <property type="molecule type" value="Genomic_DNA"/>
</dbReference>
<reference evidence="4" key="1">
    <citation type="submission" date="2021-01" db="EMBL/GenBank/DDBJ databases">
        <authorList>
            <consortium name="Aspergillus luchuensis mut. kawachii IFO 4304 genome sequencing consortium"/>
            <person name="Kazuki M."/>
            <person name="Futagami T."/>
        </authorList>
    </citation>
    <scope>NUCLEOTIDE SEQUENCE</scope>
    <source>
        <strain evidence="4">IFO 4308</strain>
    </source>
</reference>
<reference evidence="4" key="2">
    <citation type="submission" date="2021-02" db="EMBL/GenBank/DDBJ databases">
        <title>Aspergillus luchuensis mut. kawachii IFO 4304 genome sequence.</title>
        <authorList>
            <person name="Mori K."/>
            <person name="Kadooka C."/>
            <person name="Goto M."/>
            <person name="Futagami T."/>
        </authorList>
    </citation>
    <scope>NUCLEOTIDE SEQUENCE</scope>
    <source>
        <strain evidence="4">IFO 4308</strain>
    </source>
</reference>
<evidence type="ECO:0000256" key="1">
    <source>
        <dbReference type="ARBA" id="ARBA00022679"/>
    </source>
</evidence>
<gene>
    <name evidence="4" type="ORF">AKAW2_61255S</name>
</gene>
<keyword evidence="5" id="KW-1185">Reference proteome</keyword>
<evidence type="ECO:0000313" key="4">
    <source>
        <dbReference type="EMBL" id="BCS02991.1"/>
    </source>
</evidence>
<protein>
    <recommendedName>
        <fullName evidence="3">Trichothecene 3-O-acetyltransferase-like N-terminal domain-containing protein</fullName>
    </recommendedName>
</protein>
<proteinExistence type="predicted"/>
<dbReference type="InterPro" id="IPR023213">
    <property type="entry name" value="CAT-like_dom_sf"/>
</dbReference>
<feature type="domain" description="Trichothecene 3-O-acetyltransferase-like N-terminal" evidence="3">
    <location>
        <begin position="21"/>
        <end position="115"/>
    </location>
</feature>
<dbReference type="Pfam" id="PF22664">
    <property type="entry name" value="TRI-like_N"/>
    <property type="match status" value="1"/>
</dbReference>
<dbReference type="OrthoDB" id="1862401at2759"/>
<evidence type="ECO:0000313" key="5">
    <source>
        <dbReference type="Proteomes" id="UP000661280"/>
    </source>
</evidence>
<evidence type="ECO:0000256" key="2">
    <source>
        <dbReference type="ARBA" id="ARBA00023315"/>
    </source>
</evidence>
<name>A0A7R7WHL4_ASPKA</name>
<dbReference type="RefSeq" id="XP_041546753.1">
    <property type="nucleotide sequence ID" value="XM_041680827.1"/>
</dbReference>
<evidence type="ECO:0000259" key="3">
    <source>
        <dbReference type="Pfam" id="PF22664"/>
    </source>
</evidence>
<dbReference type="InterPro" id="IPR054710">
    <property type="entry name" value="Tri101-like_N"/>
</dbReference>